<dbReference type="Gene3D" id="3.40.50.12580">
    <property type="match status" value="1"/>
</dbReference>
<dbReference type="RefSeq" id="WP_097144675.1">
    <property type="nucleotide sequence ID" value="NZ_OBEA01000001.1"/>
</dbReference>
<gene>
    <name evidence="1" type="ORF">CVM39_14380</name>
</gene>
<reference evidence="1 2" key="1">
    <citation type="journal article" date="2018" name="Int. J. Syst. Evol. Microbiol.">
        <title>Pseudooceanicola lipolyticus sp. nov., a marine alphaproteobacterium, reclassification of Oceanicola flagellatus as Pseudooceanicola flagellatus comb. nov. and emended description of the genus Pseudooceanicola.</title>
        <authorList>
            <person name="Huang M.-M."/>
            <person name="Guo L.-L."/>
            <person name="Wu Y.-H."/>
            <person name="Lai Q.-L."/>
            <person name="Shao Z.-Z."/>
            <person name="Wang C.-S."/>
            <person name="Wu M."/>
            <person name="Xu X.-W."/>
        </authorList>
    </citation>
    <scope>NUCLEOTIDE SEQUENCE [LARGE SCALE GENOMIC DNA]</scope>
    <source>
        <strain evidence="1 2">Ar-45</strain>
    </source>
</reference>
<dbReference type="Pfam" id="PF05159">
    <property type="entry name" value="Capsule_synth"/>
    <property type="match status" value="1"/>
</dbReference>
<accession>A0ABX4MMA8</accession>
<organism evidence="1 2">
    <name type="scientific">Pseudooceanicola antarcticus</name>
    <dbReference type="NCBI Taxonomy" id="1247613"/>
    <lineage>
        <taxon>Bacteria</taxon>
        <taxon>Pseudomonadati</taxon>
        <taxon>Pseudomonadota</taxon>
        <taxon>Alphaproteobacteria</taxon>
        <taxon>Rhodobacterales</taxon>
        <taxon>Paracoccaceae</taxon>
        <taxon>Pseudooceanicola</taxon>
    </lineage>
</organism>
<protein>
    <submittedName>
        <fullName evidence="1">Nitrogen fixation protein FixF</fullName>
    </submittedName>
</protein>
<sequence length="381" mass="41645">MIFLKLDTSVIDSFDAALGRDGLRIDTSLSAVLGRLARHSSWGAALGALAGALLGPGAEARQAVQGNLRRKRIRLPSVFGNPVVGGIYGYVKRVQAALLRRCLDAEIAATDPEVVVIYNGSVFPESVLEAASRGRRRVFVEAGFFPNSLQLDPKGLNGANSVPRNPDFYLETPEDFAAEGLPAAVNNRASKLPEEEVSLSPGYVFVPFQVPSDMQVMAHSPWVRSMEQFLDVVCEAAERNPDDTFVIKEHPSFRHSVRDLRSHPRVIFANGNVTSELVRDARAVITLNSTVGIEALLMGKQVITLGEACYNIDRLVRHAEGPAALDAALADPDWKPEEALRYQFLGFLWNRYLVRGSYADLPGDFAERLAEKSRQGVGTFA</sequence>
<proteinExistence type="predicted"/>
<dbReference type="InterPro" id="IPR043148">
    <property type="entry name" value="TagF_C"/>
</dbReference>
<dbReference type="InterPro" id="IPR007833">
    <property type="entry name" value="Capsule_polysaccharide_synth"/>
</dbReference>
<comment type="caution">
    <text evidence="1">The sequence shown here is derived from an EMBL/GenBank/DDBJ whole genome shotgun (WGS) entry which is preliminary data.</text>
</comment>
<evidence type="ECO:0000313" key="1">
    <source>
        <dbReference type="EMBL" id="PJE28033.1"/>
    </source>
</evidence>
<evidence type="ECO:0000313" key="2">
    <source>
        <dbReference type="Proteomes" id="UP000231702"/>
    </source>
</evidence>
<dbReference type="SUPFAM" id="SSF53756">
    <property type="entry name" value="UDP-Glycosyltransferase/glycogen phosphorylase"/>
    <property type="match status" value="1"/>
</dbReference>
<dbReference type="Proteomes" id="UP000231702">
    <property type="component" value="Unassembled WGS sequence"/>
</dbReference>
<dbReference type="CDD" id="cd16438">
    <property type="entry name" value="beta_Kdo_transferase_KpsS_like"/>
    <property type="match status" value="1"/>
</dbReference>
<name>A0ABX4MMA8_9RHOB</name>
<keyword evidence="2" id="KW-1185">Reference proteome</keyword>
<dbReference type="EMBL" id="PGTD01000017">
    <property type="protein sequence ID" value="PJE28033.1"/>
    <property type="molecule type" value="Genomic_DNA"/>
</dbReference>